<evidence type="ECO:0000256" key="4">
    <source>
        <dbReference type="ARBA" id="ARBA00022801"/>
    </source>
</evidence>
<dbReference type="HAMAP" id="MF_00227">
    <property type="entry name" value="RNase_P"/>
    <property type="match status" value="1"/>
</dbReference>
<dbReference type="Proteomes" id="UP000295510">
    <property type="component" value="Unassembled WGS sequence"/>
</dbReference>
<evidence type="ECO:0000256" key="1">
    <source>
        <dbReference type="ARBA" id="ARBA00022694"/>
    </source>
</evidence>
<evidence type="ECO:0000256" key="5">
    <source>
        <dbReference type="ARBA" id="ARBA00022884"/>
    </source>
</evidence>
<dbReference type="EC" id="3.1.26.5" evidence="6"/>
<dbReference type="InterPro" id="IPR000100">
    <property type="entry name" value="RNase_P"/>
</dbReference>
<dbReference type="PANTHER" id="PTHR33992">
    <property type="entry name" value="RIBONUCLEASE P PROTEIN COMPONENT"/>
    <property type="match status" value="1"/>
</dbReference>
<keyword evidence="5 6" id="KW-0694">RNA-binding</keyword>
<protein>
    <recommendedName>
        <fullName evidence="6">Ribonuclease P protein component</fullName>
        <shortName evidence="6">RNase P protein</shortName>
        <shortName evidence="6">RNaseP protein</shortName>
        <ecNumber evidence="6">3.1.26.5</ecNumber>
    </recommendedName>
    <alternativeName>
        <fullName evidence="6">Protein C5</fullName>
    </alternativeName>
</protein>
<dbReference type="GO" id="GO:0001682">
    <property type="term" value="P:tRNA 5'-leader removal"/>
    <property type="evidence" value="ECO:0007669"/>
    <property type="project" value="UniProtKB-UniRule"/>
</dbReference>
<dbReference type="GO" id="GO:0030677">
    <property type="term" value="C:ribonuclease P complex"/>
    <property type="evidence" value="ECO:0007669"/>
    <property type="project" value="TreeGrafter"/>
</dbReference>
<comment type="similarity">
    <text evidence="6">Belongs to the RnpA family.</text>
</comment>
<dbReference type="AlphaFoldDB" id="A0A4R6UGK5"/>
<organism evidence="7 8">
    <name type="scientific">Tepidicella xavieri</name>
    <dbReference type="NCBI Taxonomy" id="360241"/>
    <lineage>
        <taxon>Bacteria</taxon>
        <taxon>Pseudomonadati</taxon>
        <taxon>Pseudomonadota</taxon>
        <taxon>Betaproteobacteria</taxon>
        <taxon>Burkholderiales</taxon>
        <taxon>Tepidicella</taxon>
    </lineage>
</organism>
<evidence type="ECO:0000256" key="3">
    <source>
        <dbReference type="ARBA" id="ARBA00022759"/>
    </source>
</evidence>
<dbReference type="RefSeq" id="WP_245988815.1">
    <property type="nucleotide sequence ID" value="NZ_SNYL01000003.1"/>
</dbReference>
<name>A0A4R6UGK5_9BURK</name>
<dbReference type="GO" id="GO:0004526">
    <property type="term" value="F:ribonuclease P activity"/>
    <property type="evidence" value="ECO:0007669"/>
    <property type="project" value="UniProtKB-UniRule"/>
</dbReference>
<proteinExistence type="inferred from homology"/>
<keyword evidence="8" id="KW-1185">Reference proteome</keyword>
<sequence length="147" mass="16045">MPVCAPPGGLTPAADGLQRIRHRAQFDAVLASAPAVKTMHFALHLVDLSASPGPDGSFAGGRRWIGALVPKRWARRAVTRNLLRRQIYEVAREMARAHGSAWPQAAMVVRLRSAFSRQQYPSAASDALRRAARQELQRLFQGACHGA</sequence>
<dbReference type="Pfam" id="PF00825">
    <property type="entry name" value="Ribonuclease_P"/>
    <property type="match status" value="1"/>
</dbReference>
<evidence type="ECO:0000256" key="2">
    <source>
        <dbReference type="ARBA" id="ARBA00022722"/>
    </source>
</evidence>
<dbReference type="PANTHER" id="PTHR33992:SF1">
    <property type="entry name" value="RIBONUCLEASE P PROTEIN COMPONENT"/>
    <property type="match status" value="1"/>
</dbReference>
<reference evidence="7 8" key="1">
    <citation type="submission" date="2019-03" db="EMBL/GenBank/DDBJ databases">
        <title>Genomic Encyclopedia of Type Strains, Phase IV (KMG-IV): sequencing the most valuable type-strain genomes for metagenomic binning, comparative biology and taxonomic classification.</title>
        <authorList>
            <person name="Goeker M."/>
        </authorList>
    </citation>
    <scope>NUCLEOTIDE SEQUENCE [LARGE SCALE GENOMIC DNA]</scope>
    <source>
        <strain evidence="7 8">DSM 19605</strain>
    </source>
</reference>
<dbReference type="EMBL" id="SNYL01000003">
    <property type="protein sequence ID" value="TDQ44399.1"/>
    <property type="molecule type" value="Genomic_DNA"/>
</dbReference>
<dbReference type="GO" id="GO:0000049">
    <property type="term" value="F:tRNA binding"/>
    <property type="evidence" value="ECO:0007669"/>
    <property type="project" value="UniProtKB-UniRule"/>
</dbReference>
<comment type="catalytic activity">
    <reaction evidence="6">
        <text>Endonucleolytic cleavage of RNA, removing 5'-extranucleotides from tRNA precursor.</text>
        <dbReference type="EC" id="3.1.26.5"/>
    </reaction>
</comment>
<gene>
    <name evidence="6" type="primary">rnpA</name>
    <name evidence="7" type="ORF">DFR43_103143</name>
</gene>
<dbReference type="Gene3D" id="3.30.230.10">
    <property type="match status" value="1"/>
</dbReference>
<dbReference type="InterPro" id="IPR020568">
    <property type="entry name" value="Ribosomal_Su5_D2-typ_SF"/>
</dbReference>
<dbReference type="SUPFAM" id="SSF54211">
    <property type="entry name" value="Ribosomal protein S5 domain 2-like"/>
    <property type="match status" value="1"/>
</dbReference>
<comment type="subunit">
    <text evidence="6">Consists of a catalytic RNA component (M1 or rnpB) and a protein subunit.</text>
</comment>
<evidence type="ECO:0000256" key="6">
    <source>
        <dbReference type="HAMAP-Rule" id="MF_00227"/>
    </source>
</evidence>
<comment type="caution">
    <text evidence="7">The sequence shown here is derived from an EMBL/GenBank/DDBJ whole genome shotgun (WGS) entry which is preliminary data.</text>
</comment>
<dbReference type="GO" id="GO:0042781">
    <property type="term" value="F:3'-tRNA processing endoribonuclease activity"/>
    <property type="evidence" value="ECO:0007669"/>
    <property type="project" value="TreeGrafter"/>
</dbReference>
<comment type="function">
    <text evidence="6">RNaseP catalyzes the removal of the 5'-leader sequence from pre-tRNA to produce the mature 5'-terminus. It can also cleave other RNA substrates such as 4.5S RNA. The protein component plays an auxiliary but essential role in vivo by binding to the 5'-leader sequence and broadening the substrate specificity of the ribozyme.</text>
</comment>
<keyword evidence="4 6" id="KW-0378">Hydrolase</keyword>
<keyword evidence="3 6" id="KW-0255">Endonuclease</keyword>
<evidence type="ECO:0000313" key="7">
    <source>
        <dbReference type="EMBL" id="TDQ44399.1"/>
    </source>
</evidence>
<keyword evidence="2 6" id="KW-0540">Nuclease</keyword>
<accession>A0A4R6UGK5</accession>
<evidence type="ECO:0000313" key="8">
    <source>
        <dbReference type="Proteomes" id="UP000295510"/>
    </source>
</evidence>
<keyword evidence="1 6" id="KW-0819">tRNA processing</keyword>
<dbReference type="InterPro" id="IPR014721">
    <property type="entry name" value="Ribsml_uS5_D2-typ_fold_subgr"/>
</dbReference>